<reference evidence="3 4" key="1">
    <citation type="submission" date="2023-07" db="EMBL/GenBank/DDBJ databases">
        <title>Comparative genomics of wheat-associated soil bacteria to identify genetic determinants of phenazine resistance.</title>
        <authorList>
            <person name="Mouncey N."/>
        </authorList>
    </citation>
    <scope>NUCLEOTIDE SEQUENCE [LARGE SCALE GENOMIC DNA]</scope>
    <source>
        <strain evidence="3 4">V2I4</strain>
    </source>
</reference>
<sequence>MKRNGVRRRLWVRLLPTQVVDYTVLAMSLYTDCGYRQVWAALTAGWPRDMVADPSAAALRQARKRLGPRPHTTRPAGYPQVRLTPWSSAAPAH</sequence>
<feature type="domain" description="Transposase IS4 N-terminal" evidence="2">
    <location>
        <begin position="10"/>
        <end position="70"/>
    </location>
</feature>
<comment type="caution">
    <text evidence="3">The sequence shown here is derived from an EMBL/GenBank/DDBJ whole genome shotgun (WGS) entry which is preliminary data.</text>
</comment>
<feature type="region of interest" description="Disordered" evidence="1">
    <location>
        <begin position="63"/>
        <end position="93"/>
    </location>
</feature>
<dbReference type="InterPro" id="IPR024473">
    <property type="entry name" value="Transposases_IS4_N"/>
</dbReference>
<keyword evidence="4" id="KW-1185">Reference proteome</keyword>
<evidence type="ECO:0000259" key="2">
    <source>
        <dbReference type="Pfam" id="PF13006"/>
    </source>
</evidence>
<feature type="compositionally biased region" description="Basic residues" evidence="1">
    <location>
        <begin position="63"/>
        <end position="72"/>
    </location>
</feature>
<dbReference type="Proteomes" id="UP001230328">
    <property type="component" value="Unassembled WGS sequence"/>
</dbReference>
<accession>A0ABU0TCU9</accession>
<protein>
    <recommendedName>
        <fullName evidence="2">Transposase IS4 N-terminal domain-containing protein</fullName>
    </recommendedName>
</protein>
<organism evidence="3 4">
    <name type="scientific">Streptomyces umbrinus</name>
    <dbReference type="NCBI Taxonomy" id="67370"/>
    <lineage>
        <taxon>Bacteria</taxon>
        <taxon>Bacillati</taxon>
        <taxon>Actinomycetota</taxon>
        <taxon>Actinomycetes</taxon>
        <taxon>Kitasatosporales</taxon>
        <taxon>Streptomycetaceae</taxon>
        <taxon>Streptomyces</taxon>
        <taxon>Streptomyces phaeochromogenes group</taxon>
    </lineage>
</organism>
<evidence type="ECO:0000313" key="4">
    <source>
        <dbReference type="Proteomes" id="UP001230328"/>
    </source>
</evidence>
<gene>
    <name evidence="3" type="ORF">QF035_010201</name>
</gene>
<evidence type="ECO:0000313" key="3">
    <source>
        <dbReference type="EMBL" id="MDQ1032619.1"/>
    </source>
</evidence>
<name>A0ABU0TCU9_9ACTN</name>
<dbReference type="EMBL" id="JAUSZI010000002">
    <property type="protein sequence ID" value="MDQ1032619.1"/>
    <property type="molecule type" value="Genomic_DNA"/>
</dbReference>
<dbReference type="Pfam" id="PF13006">
    <property type="entry name" value="Nterm_IS4"/>
    <property type="match status" value="1"/>
</dbReference>
<evidence type="ECO:0000256" key="1">
    <source>
        <dbReference type="SAM" id="MobiDB-lite"/>
    </source>
</evidence>
<proteinExistence type="predicted"/>